<evidence type="ECO:0000259" key="1">
    <source>
        <dbReference type="Pfam" id="PF00149"/>
    </source>
</evidence>
<dbReference type="EMBL" id="FLUV01002583">
    <property type="protein sequence ID" value="SBW28966.1"/>
    <property type="molecule type" value="Genomic_DNA"/>
</dbReference>
<feature type="domain" description="Calcineurin-like phosphoesterase" evidence="1">
    <location>
        <begin position="51"/>
        <end position="237"/>
    </location>
</feature>
<dbReference type="InterPro" id="IPR004843">
    <property type="entry name" value="Calcineurin-like_PHP"/>
</dbReference>
<organism evidence="2 3">
    <name type="scientific">Candidatus Protofrankia californiensis</name>
    <dbReference type="NCBI Taxonomy" id="1839754"/>
    <lineage>
        <taxon>Bacteria</taxon>
        <taxon>Bacillati</taxon>
        <taxon>Actinomycetota</taxon>
        <taxon>Actinomycetes</taxon>
        <taxon>Frankiales</taxon>
        <taxon>Frankiaceae</taxon>
        <taxon>Protofrankia</taxon>
    </lineage>
</organism>
<dbReference type="GO" id="GO:0009245">
    <property type="term" value="P:lipid A biosynthetic process"/>
    <property type="evidence" value="ECO:0007669"/>
    <property type="project" value="TreeGrafter"/>
</dbReference>
<dbReference type="InterPro" id="IPR029052">
    <property type="entry name" value="Metallo-depent_PP-like"/>
</dbReference>
<gene>
    <name evidence="2" type="ORF">FDG2_6255</name>
</gene>
<dbReference type="AlphaFoldDB" id="A0A1C3PGT2"/>
<reference evidence="3" key="1">
    <citation type="submission" date="2016-02" db="EMBL/GenBank/DDBJ databases">
        <authorList>
            <person name="Wibberg D."/>
        </authorList>
    </citation>
    <scope>NUCLEOTIDE SEQUENCE [LARGE SCALE GENOMIC DNA]</scope>
</reference>
<evidence type="ECO:0000313" key="2">
    <source>
        <dbReference type="EMBL" id="SBW28966.1"/>
    </source>
</evidence>
<dbReference type="PANTHER" id="PTHR31302:SF20">
    <property type="entry name" value="CONSERVED PROTEIN"/>
    <property type="match status" value="1"/>
</dbReference>
<accession>A0A1C3PGT2</accession>
<dbReference type="PANTHER" id="PTHR31302">
    <property type="entry name" value="TRANSMEMBRANE PROTEIN WITH METALLOPHOSPHOESTERASE DOMAIN-RELATED"/>
    <property type="match status" value="1"/>
</dbReference>
<evidence type="ECO:0000313" key="3">
    <source>
        <dbReference type="Proteomes" id="UP000199013"/>
    </source>
</evidence>
<dbReference type="Gene3D" id="3.60.21.10">
    <property type="match status" value="1"/>
</dbReference>
<dbReference type="GO" id="GO:0016020">
    <property type="term" value="C:membrane"/>
    <property type="evidence" value="ECO:0007669"/>
    <property type="project" value="GOC"/>
</dbReference>
<dbReference type="SUPFAM" id="SSF56300">
    <property type="entry name" value="Metallo-dependent phosphatases"/>
    <property type="match status" value="1"/>
</dbReference>
<dbReference type="Pfam" id="PF00149">
    <property type="entry name" value="Metallophos"/>
    <property type="match status" value="1"/>
</dbReference>
<protein>
    <submittedName>
        <fullName evidence="2">Metallophosphoesterase</fullName>
    </submittedName>
</protein>
<dbReference type="GO" id="GO:0008758">
    <property type="term" value="F:UDP-2,3-diacylglucosamine hydrolase activity"/>
    <property type="evidence" value="ECO:0007669"/>
    <property type="project" value="TreeGrafter"/>
</dbReference>
<dbReference type="InterPro" id="IPR051158">
    <property type="entry name" value="Metallophosphoesterase_sf"/>
</dbReference>
<keyword evidence="3" id="KW-1185">Reference proteome</keyword>
<proteinExistence type="predicted"/>
<dbReference type="Proteomes" id="UP000199013">
    <property type="component" value="Unassembled WGS sequence"/>
</dbReference>
<sequence>MRTWGRPAGRAATGFGAAGALALAYAAGYERTAYTLRRVVVPVLAQGAQPLRILHISDLHITPNQKRKLAWIADLARLVPDLVALTGDVLSHTDADEPTLLALSSLFGFPGVFVPGNNDYYVPTLKSPHRYLLPKDDSTPKGPPLDWAGFAKSLAADSGWLDLTNTRTVLRVAGQRIDVRGVDDARLKRDDLSAVLGSRDNGDVDLMLGLSHTPEPRVLDAYTADGVALTLSGHTHGGQIRVPFVGALVANCGLDRGRVRGLSRYEAGGRSSWLHVSAGLGTSPFAPIRFACRPEATMITLAPAAWT</sequence>
<name>A0A1C3PGT2_9ACTN</name>